<dbReference type="Gene3D" id="2.160.10.10">
    <property type="entry name" value="Hexapeptide repeat proteins"/>
    <property type="match status" value="1"/>
</dbReference>
<dbReference type="GO" id="GO:0016746">
    <property type="term" value="F:acyltransferase activity"/>
    <property type="evidence" value="ECO:0007669"/>
    <property type="project" value="UniProtKB-KW"/>
</dbReference>
<evidence type="ECO:0000256" key="1">
    <source>
        <dbReference type="ARBA" id="ARBA00007274"/>
    </source>
</evidence>
<name>A0A316G433_9GAMM</name>
<feature type="binding site" evidence="5">
    <location>
        <position position="69"/>
    </location>
    <ligand>
        <name>substrate</name>
    </ligand>
</feature>
<dbReference type="InterPro" id="IPR050179">
    <property type="entry name" value="Trans_hexapeptide_repeat"/>
</dbReference>
<dbReference type="CDD" id="cd03360">
    <property type="entry name" value="LbH_AT_putative"/>
    <property type="match status" value="1"/>
</dbReference>
<comment type="caution">
    <text evidence="6">The sequence shown here is derived from an EMBL/GenBank/DDBJ whole genome shotgun (WGS) entry which is preliminary data.</text>
</comment>
<gene>
    <name evidence="6" type="ORF">C8D97_10876</name>
</gene>
<keyword evidence="7" id="KW-1185">Reference proteome</keyword>
<dbReference type="InterPro" id="IPR011004">
    <property type="entry name" value="Trimer_LpxA-like_sf"/>
</dbReference>
<protein>
    <submittedName>
        <fullName evidence="6">Sugar O-acyltransferase (Sialic acid O-acetyltransferase NeuD family)</fullName>
    </submittedName>
</protein>
<proteinExistence type="inferred from homology"/>
<evidence type="ECO:0000256" key="2">
    <source>
        <dbReference type="ARBA" id="ARBA00022679"/>
    </source>
</evidence>
<keyword evidence="2 6" id="KW-0808">Transferase</keyword>
<dbReference type="PROSITE" id="PS00101">
    <property type="entry name" value="HEXAPEP_TRANSFERASES"/>
    <property type="match status" value="1"/>
</dbReference>
<dbReference type="InterPro" id="IPR018357">
    <property type="entry name" value="Hexapep_transf_CS"/>
</dbReference>
<accession>A0A316G433</accession>
<dbReference type="InterPro" id="IPR001451">
    <property type="entry name" value="Hexapep"/>
</dbReference>
<dbReference type="AlphaFoldDB" id="A0A316G433"/>
<evidence type="ECO:0000256" key="3">
    <source>
        <dbReference type="ARBA" id="ARBA00022737"/>
    </source>
</evidence>
<evidence type="ECO:0000313" key="6">
    <source>
        <dbReference type="EMBL" id="PWK49167.1"/>
    </source>
</evidence>
<evidence type="ECO:0000313" key="7">
    <source>
        <dbReference type="Proteomes" id="UP000245790"/>
    </source>
</evidence>
<sequence length="202" mass="21149">MIGAGGHAAVCFDVLVKNQQNKNLLGVITPDIEAGSYWQPLNLVSLGNDQSGLALINSNDSIGFINGCGFLPRNSLRYRLYQEYKSKGASFTTLIHPSAIVSHYANLSEGVQVMAGACLQIGCDINQNTIINTRAVVEHHVSIGAHCHIAPGSIICGDTVVKDHVFIGTGAVILQGITIGTGAIIGAGVTVKSDVAEKAILK</sequence>
<dbReference type="Pfam" id="PF00132">
    <property type="entry name" value="Hexapep"/>
    <property type="match status" value="1"/>
</dbReference>
<feature type="binding site" evidence="5">
    <location>
        <position position="148"/>
    </location>
    <ligand>
        <name>acetyl-CoA</name>
        <dbReference type="ChEBI" id="CHEBI:57288"/>
    </ligand>
</feature>
<dbReference type="EMBL" id="QGGU01000008">
    <property type="protein sequence ID" value="PWK49167.1"/>
    <property type="molecule type" value="Genomic_DNA"/>
</dbReference>
<keyword evidence="4 6" id="KW-0012">Acyltransferase</keyword>
<dbReference type="PANTHER" id="PTHR43300:SF7">
    <property type="entry name" value="UDP-N-ACETYLBACILLOSAMINE N-ACETYLTRANSFERASE"/>
    <property type="match status" value="1"/>
</dbReference>
<comment type="similarity">
    <text evidence="1">Belongs to the transferase hexapeptide repeat family.</text>
</comment>
<dbReference type="Gene3D" id="3.40.50.20">
    <property type="match status" value="1"/>
</dbReference>
<dbReference type="PANTHER" id="PTHR43300">
    <property type="entry name" value="ACETYLTRANSFERASE"/>
    <property type="match status" value="1"/>
</dbReference>
<keyword evidence="3" id="KW-0677">Repeat</keyword>
<dbReference type="NCBIfam" id="TIGR03570">
    <property type="entry name" value="NeuD_NnaD"/>
    <property type="match status" value="1"/>
</dbReference>
<dbReference type="Proteomes" id="UP000245790">
    <property type="component" value="Unassembled WGS sequence"/>
</dbReference>
<reference evidence="6 7" key="1">
    <citation type="submission" date="2018-05" db="EMBL/GenBank/DDBJ databases">
        <title>Genomic Encyclopedia of Type Strains, Phase IV (KMG-IV): sequencing the most valuable type-strain genomes for metagenomic binning, comparative biology and taxonomic classification.</title>
        <authorList>
            <person name="Goeker M."/>
        </authorList>
    </citation>
    <scope>NUCLEOTIDE SEQUENCE [LARGE SCALE GENOMIC DNA]</scope>
    <source>
        <strain evidence="6 7">DSM 25350</strain>
    </source>
</reference>
<dbReference type="SUPFAM" id="SSF51161">
    <property type="entry name" value="Trimeric LpxA-like enzymes"/>
    <property type="match status" value="1"/>
</dbReference>
<dbReference type="InterPro" id="IPR020019">
    <property type="entry name" value="AcTrfase_PglD-like"/>
</dbReference>
<evidence type="ECO:0000256" key="4">
    <source>
        <dbReference type="ARBA" id="ARBA00023315"/>
    </source>
</evidence>
<organism evidence="6 7">
    <name type="scientific">Pleionea mediterranea</name>
    <dbReference type="NCBI Taxonomy" id="523701"/>
    <lineage>
        <taxon>Bacteria</taxon>
        <taxon>Pseudomonadati</taxon>
        <taxon>Pseudomonadota</taxon>
        <taxon>Gammaproteobacteria</taxon>
        <taxon>Oceanospirillales</taxon>
        <taxon>Pleioneaceae</taxon>
        <taxon>Pleionea</taxon>
    </lineage>
</organism>
<evidence type="ECO:0000256" key="5">
    <source>
        <dbReference type="PIRSR" id="PIRSR620019-2"/>
    </source>
</evidence>